<evidence type="ECO:0000256" key="1">
    <source>
        <dbReference type="SAM" id="SignalP"/>
    </source>
</evidence>
<dbReference type="Proteomes" id="UP000702544">
    <property type="component" value="Unassembled WGS sequence"/>
</dbReference>
<evidence type="ECO:0000313" key="2">
    <source>
        <dbReference type="EMBL" id="NIR76547.1"/>
    </source>
</evidence>
<keyword evidence="1" id="KW-0732">Signal</keyword>
<proteinExistence type="predicted"/>
<accession>A0AAE5CC13</accession>
<dbReference type="Gene3D" id="1.25.40.10">
    <property type="entry name" value="Tetratricopeptide repeat domain"/>
    <property type="match status" value="2"/>
</dbReference>
<protein>
    <submittedName>
        <fullName evidence="2">GWxTD domain-containing protein</fullName>
    </submittedName>
</protein>
<feature type="non-terminal residue" evidence="2">
    <location>
        <position position="390"/>
    </location>
</feature>
<reference evidence="2 3" key="1">
    <citation type="submission" date="2020-01" db="EMBL/GenBank/DDBJ databases">
        <title>Genomes assembled from Gulf of Kutch pelagic sediment metagenomes.</title>
        <authorList>
            <person name="Chandrashekar M."/>
            <person name="Mahajan M.S."/>
            <person name="Dave K.J."/>
            <person name="Vatsa P."/>
            <person name="Nathani N.M."/>
        </authorList>
    </citation>
    <scope>NUCLEOTIDE SEQUENCE [LARGE SCALE GENOMIC DNA]</scope>
    <source>
        <strain evidence="2">KS3-K002</strain>
    </source>
</reference>
<name>A0AAE5CC13_9BACT</name>
<comment type="caution">
    <text evidence="2">The sequence shown here is derived from an EMBL/GenBank/DDBJ whole genome shotgun (WGS) entry which is preliminary data.</text>
</comment>
<feature type="chain" id="PRO_5042225360" evidence="1">
    <location>
        <begin position="22"/>
        <end position="390"/>
    </location>
</feature>
<gene>
    <name evidence="2" type="ORF">GWO12_15815</name>
</gene>
<dbReference type="NCBIfam" id="TIGR04514">
    <property type="entry name" value="GWxTD_dom"/>
    <property type="match status" value="1"/>
</dbReference>
<dbReference type="InterPro" id="IPR011990">
    <property type="entry name" value="TPR-like_helical_dom_sf"/>
</dbReference>
<dbReference type="AlphaFoldDB" id="A0AAE5CC13"/>
<dbReference type="EMBL" id="JAACAK010000131">
    <property type="protein sequence ID" value="NIR76547.1"/>
    <property type="molecule type" value="Genomic_DNA"/>
</dbReference>
<evidence type="ECO:0000313" key="3">
    <source>
        <dbReference type="Proteomes" id="UP000702544"/>
    </source>
</evidence>
<organism evidence="2 3">
    <name type="scientific">Candidatus Kutchimonas denitrificans</name>
    <dbReference type="NCBI Taxonomy" id="3056748"/>
    <lineage>
        <taxon>Bacteria</taxon>
        <taxon>Pseudomonadati</taxon>
        <taxon>Gemmatimonadota</taxon>
        <taxon>Gemmatimonadia</taxon>
        <taxon>Candidatus Palauibacterales</taxon>
        <taxon>Candidatus Palauibacteraceae</taxon>
        <taxon>Candidatus Kutchimonas</taxon>
    </lineage>
</organism>
<dbReference type="SUPFAM" id="SSF48452">
    <property type="entry name" value="TPR-like"/>
    <property type="match status" value="2"/>
</dbReference>
<feature type="signal peptide" evidence="1">
    <location>
        <begin position="1"/>
        <end position="21"/>
    </location>
</feature>
<dbReference type="InterPro" id="IPR030959">
    <property type="entry name" value="GWxTD_dom"/>
</dbReference>
<sequence>MLTLWLLAGSLLAGPPAVPQAGIQTQTDPVRQALAEAADLVAAGDTSGAIGRLELAVESRPDEFQLLAELAWLYGFQASYVPEDFRERKAAEDYALRAWKLEPGHPSALGALALVRLKQLGPQNSGQLLDRALASPRFADLPADRRADVYYVQGLRYAREARDFEGLVRRPEKLPVATPTCSAFGLFCRNFSHPAAFNEMLERAGSLDFLAADERHQALEAFRTAVRLDPPHIEALSELLLILADDGAWGEYLQYARRGVEANPEAPRTHLLLGLGLHRSGHTEAAAESFERGLALLSPELRDAYGSPLSLLSVEDSARLWSRPGSEDAQNFRAIWAKLDPLYLTGANERWVEHLARVTHADLKFGEQGGEIRGSETDPGRIYVRYGPPR</sequence>